<organism evidence="1 2">
    <name type="scientific">Neophaeococcomyces mojaviensis</name>
    <dbReference type="NCBI Taxonomy" id="3383035"/>
    <lineage>
        <taxon>Eukaryota</taxon>
        <taxon>Fungi</taxon>
        <taxon>Dikarya</taxon>
        <taxon>Ascomycota</taxon>
        <taxon>Pezizomycotina</taxon>
        <taxon>Eurotiomycetes</taxon>
        <taxon>Chaetothyriomycetidae</taxon>
        <taxon>Chaetothyriales</taxon>
        <taxon>Chaetothyriales incertae sedis</taxon>
        <taxon>Neophaeococcomyces</taxon>
    </lineage>
</organism>
<protein>
    <submittedName>
        <fullName evidence="1">Uncharacterized protein</fullName>
    </submittedName>
</protein>
<dbReference type="Proteomes" id="UP001172386">
    <property type="component" value="Unassembled WGS sequence"/>
</dbReference>
<sequence>MATASEEAPCLPTLSPRPQIIMTPRSARSRTPSRSSMSPTKRRIPACLLSPSKSRTSSFSPRKSPVKAVSFQSTKGVSFTPQRTKQPPRAWERRPATPFVPRDDKQKIWKRVPLGEIGVDGNRPIGISRREQEGNKDYARVVKKLKVGHDNTNGGEDKENHTVGVKLVNEENMVKTSKKRGEDFVSMKMEEDEIWGSPKKKVRPQPQEEHPEGIKDLGPEGDGPRAGQEQNIAEEVTENLSQMSQLEETDGETDVAGGVSTETTEEHELARNGGRVEVITEQGLQGDENHMETATEEHAHDILMYSVSNSTDNTKSLRNDSPVNEAQANLTDSIAISEHSSKEDRELQLARNYILPTSVVGEQAEEGDEKAQRLGMDVEETKIIHVGAASGTPEMPQWKVADALCKDASVALDEYANSDLENDLIDEPQSSSPPTILAEYVIVDELASAHSPSRQARVVSNNGEDKTTPDGQAAESVIQATQKSASKRVSDDETAFLQGFLSRTKAQRAARELELQQMVPNDLSVPQEEVDVVASDNTPISEASTERLASLPQLEAPTENQIELVSSSPLRRSKRAAVTSLPRPQTLPNAIQLKRASGSEFIFTANKTSSAANIAIATRTNTKRNKGSALSVHARLEQLLAEKAIGESDEAEKKDEEGYGEGEKDKGAKKRKRDKNDDNKKSRKALRWNDEYLVSYQEPPEKNDEWEDFDDSSRDSVKEERKEDNGSTGGTKIKLTMGSAPPGNAKSKAQDATDVAKQETLEVELPQQDQQETSPAPGNKVRRVRRGIAGSENGTPGPKTRSKRVILESDVSDAPDTTEVPAELGPAVEESAAATAAMSNLAVEESSKATTAAPATVPARRSRMPIPSARKGAAASASIRTANAASRGSAPTNKEKEEEPKRDLLGKRRLRVRT</sequence>
<reference evidence="1" key="1">
    <citation type="submission" date="2022-10" db="EMBL/GenBank/DDBJ databases">
        <title>Culturing micro-colonial fungi from biological soil crusts in the Mojave desert and describing Neophaeococcomyces mojavensis, and introducing the new genera and species Taxawa tesnikishii.</title>
        <authorList>
            <person name="Kurbessoian T."/>
            <person name="Stajich J.E."/>
        </authorList>
    </citation>
    <scope>NUCLEOTIDE SEQUENCE</scope>
    <source>
        <strain evidence="1">JES_112</strain>
    </source>
</reference>
<dbReference type="EMBL" id="JAPDRQ010000262">
    <property type="protein sequence ID" value="KAJ9651352.1"/>
    <property type="molecule type" value="Genomic_DNA"/>
</dbReference>
<evidence type="ECO:0000313" key="1">
    <source>
        <dbReference type="EMBL" id="KAJ9651352.1"/>
    </source>
</evidence>
<keyword evidence="2" id="KW-1185">Reference proteome</keyword>
<proteinExistence type="predicted"/>
<comment type="caution">
    <text evidence="1">The sequence shown here is derived from an EMBL/GenBank/DDBJ whole genome shotgun (WGS) entry which is preliminary data.</text>
</comment>
<evidence type="ECO:0000313" key="2">
    <source>
        <dbReference type="Proteomes" id="UP001172386"/>
    </source>
</evidence>
<accession>A0ACC2ZV04</accession>
<gene>
    <name evidence="1" type="ORF">H2198_009354</name>
</gene>
<name>A0ACC2ZV04_9EURO</name>